<accession>A0ABQ9PNP6</accession>
<proteinExistence type="predicted"/>
<name>A0ABQ9PNP6_9PEZI</name>
<organism evidence="1 2">
    <name type="scientific">Colletotrichum limetticola</name>
    <dbReference type="NCBI Taxonomy" id="1209924"/>
    <lineage>
        <taxon>Eukaryota</taxon>
        <taxon>Fungi</taxon>
        <taxon>Dikarya</taxon>
        <taxon>Ascomycota</taxon>
        <taxon>Pezizomycotina</taxon>
        <taxon>Sordariomycetes</taxon>
        <taxon>Hypocreomycetidae</taxon>
        <taxon>Glomerellales</taxon>
        <taxon>Glomerellaceae</taxon>
        <taxon>Colletotrichum</taxon>
        <taxon>Colletotrichum acutatum species complex</taxon>
    </lineage>
</organism>
<dbReference type="EMBL" id="JARUPT010000325">
    <property type="protein sequence ID" value="KAK0373143.1"/>
    <property type="molecule type" value="Genomic_DNA"/>
</dbReference>
<comment type="caution">
    <text evidence="1">The sequence shown here is derived from an EMBL/GenBank/DDBJ whole genome shotgun (WGS) entry which is preliminary data.</text>
</comment>
<keyword evidence="2" id="KW-1185">Reference proteome</keyword>
<protein>
    <submittedName>
        <fullName evidence="1">Uncharacterized protein</fullName>
    </submittedName>
</protein>
<sequence>MTGRDIPGRPCHPPLILVTRDSWSAFKKTKIPRGHISRGGQFRRR</sequence>
<reference evidence="1" key="1">
    <citation type="submission" date="2023-04" db="EMBL/GenBank/DDBJ databases">
        <title>Colletotrichum limetticola genome sequence.</title>
        <authorList>
            <person name="Baroncelli R."/>
        </authorList>
    </citation>
    <scope>NUCLEOTIDE SEQUENCE</scope>
    <source>
        <strain evidence="1">KLA-Anderson</strain>
    </source>
</reference>
<dbReference type="Proteomes" id="UP001169217">
    <property type="component" value="Unassembled WGS sequence"/>
</dbReference>
<evidence type="ECO:0000313" key="1">
    <source>
        <dbReference type="EMBL" id="KAK0373143.1"/>
    </source>
</evidence>
<gene>
    <name evidence="1" type="ORF">CLIM01_09507</name>
</gene>
<evidence type="ECO:0000313" key="2">
    <source>
        <dbReference type="Proteomes" id="UP001169217"/>
    </source>
</evidence>